<keyword evidence="1" id="KW-0413">Isomerase</keyword>
<dbReference type="SUPFAM" id="SSF55331">
    <property type="entry name" value="Tautomerase/MIF"/>
    <property type="match status" value="1"/>
</dbReference>
<dbReference type="Gene3D" id="3.30.429.10">
    <property type="entry name" value="Macrophage Migration Inhibitory Factor"/>
    <property type="match status" value="1"/>
</dbReference>
<dbReference type="Proteomes" id="UP001183809">
    <property type="component" value="Unassembled WGS sequence"/>
</dbReference>
<evidence type="ECO:0000259" key="2">
    <source>
        <dbReference type="Pfam" id="PF01361"/>
    </source>
</evidence>
<evidence type="ECO:0000313" key="4">
    <source>
        <dbReference type="Proteomes" id="UP001183809"/>
    </source>
</evidence>
<dbReference type="InterPro" id="IPR004370">
    <property type="entry name" value="4-OT-like_dom"/>
</dbReference>
<proteinExistence type="predicted"/>
<evidence type="ECO:0000313" key="3">
    <source>
        <dbReference type="EMBL" id="MDT0462400.1"/>
    </source>
</evidence>
<dbReference type="InterPro" id="IPR014347">
    <property type="entry name" value="Tautomerase/MIF_sf"/>
</dbReference>
<keyword evidence="4" id="KW-1185">Reference proteome</keyword>
<evidence type="ECO:0000256" key="1">
    <source>
        <dbReference type="ARBA" id="ARBA00023235"/>
    </source>
</evidence>
<dbReference type="Pfam" id="PF01361">
    <property type="entry name" value="Tautomerase"/>
    <property type="match status" value="1"/>
</dbReference>
<protein>
    <submittedName>
        <fullName evidence="3">Tautomerase family protein</fullName>
    </submittedName>
</protein>
<feature type="domain" description="4-oxalocrotonate tautomerase-like" evidence="2">
    <location>
        <begin position="2"/>
        <end position="65"/>
    </location>
</feature>
<sequence>MPVIRVTCPENSLTAEQKQQLAPLLIDAVMVQEVDPVTEPARNATFIVFNEIPQQNCFLGNEPFWLVEGITAAGFFTQKRREAAHTAIGKAFVTVLGDDGSEIELNGVHVSPAYLLRIYALLIEIPEGSWGCSGSTYSALEIGHLIGADQDPERWSELKVNAARHSTARPS</sequence>
<name>A0ABU2TN94_9ACTN</name>
<dbReference type="RefSeq" id="WP_311692326.1">
    <property type="nucleotide sequence ID" value="NZ_JAVREY010000004.1"/>
</dbReference>
<dbReference type="EMBL" id="JAVREY010000004">
    <property type="protein sequence ID" value="MDT0462400.1"/>
    <property type="molecule type" value="Genomic_DNA"/>
</dbReference>
<gene>
    <name evidence="3" type="ORF">RM764_05150</name>
</gene>
<reference evidence="4" key="1">
    <citation type="submission" date="2023-07" db="EMBL/GenBank/DDBJ databases">
        <title>30 novel species of actinomycetes from the DSMZ collection.</title>
        <authorList>
            <person name="Nouioui I."/>
        </authorList>
    </citation>
    <scope>NUCLEOTIDE SEQUENCE [LARGE SCALE GENOMIC DNA]</scope>
    <source>
        <strain evidence="4">DSM 41699</strain>
    </source>
</reference>
<organism evidence="3 4">
    <name type="scientific">Streptomyces gibsoniae</name>
    <dbReference type="NCBI Taxonomy" id="3075529"/>
    <lineage>
        <taxon>Bacteria</taxon>
        <taxon>Bacillati</taxon>
        <taxon>Actinomycetota</taxon>
        <taxon>Actinomycetes</taxon>
        <taxon>Kitasatosporales</taxon>
        <taxon>Streptomycetaceae</taxon>
        <taxon>Streptomyces</taxon>
    </lineage>
</organism>
<comment type="caution">
    <text evidence="3">The sequence shown here is derived from an EMBL/GenBank/DDBJ whole genome shotgun (WGS) entry which is preliminary data.</text>
</comment>
<accession>A0ABU2TN94</accession>